<dbReference type="InterPro" id="IPR029016">
    <property type="entry name" value="GAF-like_dom_sf"/>
</dbReference>
<dbReference type="Pfam" id="PF00072">
    <property type="entry name" value="Response_reg"/>
    <property type="match status" value="1"/>
</dbReference>
<feature type="binding site" evidence="16">
    <location>
        <position position="254"/>
    </location>
    <ligand>
        <name>(2R,3E)-phycocyanobilin</name>
        <dbReference type="ChEBI" id="CHEBI:85275"/>
        <label>1</label>
    </ligand>
</feature>
<evidence type="ECO:0000256" key="4">
    <source>
        <dbReference type="ARBA" id="ARBA00023012"/>
    </source>
</evidence>
<feature type="binding site" evidence="16">
    <location>
        <position position="211"/>
    </location>
    <ligand>
        <name>(2R,3E)-phycocyanobilin</name>
        <dbReference type="ChEBI" id="CHEBI:85275"/>
        <label>2</label>
    </ligand>
</feature>
<keyword evidence="4" id="KW-0902">Two-component regulatory system</keyword>
<feature type="binding site" evidence="14">
    <location>
        <position position="241"/>
    </location>
    <ligand>
        <name>(2R,3E)-phycocyanobilin</name>
        <dbReference type="ChEBI" id="CHEBI:85275"/>
        <label>5</label>
        <note>covalent</note>
    </ligand>
</feature>
<dbReference type="GO" id="GO:0006355">
    <property type="term" value="P:regulation of DNA-templated transcription"/>
    <property type="evidence" value="ECO:0007669"/>
    <property type="project" value="TreeGrafter"/>
</dbReference>
<feature type="binding site" evidence="14">
    <location>
        <position position="218"/>
    </location>
    <ligand>
        <name>(2R,3E)-phycocyanobilin</name>
        <dbReference type="ChEBI" id="CHEBI:85275"/>
        <label>5</label>
    </ligand>
</feature>
<feature type="binding site" evidence="16">
    <location>
        <position position="212"/>
    </location>
    <ligand>
        <name>(2R,3E)-phycocyanobilin</name>
        <dbReference type="ChEBI" id="CHEBI:85275"/>
        <label>2</label>
    </ligand>
</feature>
<feature type="domain" description="Phytochrome chromophore attachment site" evidence="9">
    <location>
        <begin position="158"/>
        <end position="294"/>
    </location>
</feature>
<reference evidence="14 15" key="1">
    <citation type="journal article" date="2019" name="Proc. Natl. Acad. Sci. U.S.A.">
        <title>Structural basis of molecular logic OR in a dual-sensor histidine kinase.</title>
        <authorList>
            <person name="Shin H."/>
            <person name="Ren Z."/>
            <person name="Zeng X."/>
            <person name="Bandara S."/>
            <person name="Yang X."/>
        </authorList>
    </citation>
    <scope>X-RAY CRYSTALLOGRAPHY (1.97 ANGSTROMS) IN COMPLEX WITH (2R,3E)-PHYCOCYANOBILIN AND MG(2+)</scope>
    <scope>DISULFIDE BONDS</scope>
</reference>
<feature type="binding site" evidence="15">
    <location>
        <position position="211"/>
    </location>
    <ligand>
        <name>(2R,3E)-phycocyanobilin</name>
        <dbReference type="ChEBI" id="CHEBI:85275"/>
        <label>3</label>
    </ligand>
</feature>
<dbReference type="PDB" id="6OB8">
    <property type="method" value="X-ray"/>
    <property type="resolution" value="2.30 A"/>
    <property type="chains" value="A/B=1-316"/>
</dbReference>
<dbReference type="GO" id="GO:0046872">
    <property type="term" value="F:metal ion binding"/>
    <property type="evidence" value="ECO:0007669"/>
    <property type="project" value="UniProtKB-KW"/>
</dbReference>
<feature type="binding site" evidence="14">
    <location>
        <position position="213"/>
    </location>
    <ligand>
        <name>(2R,3E)-phycocyanobilin</name>
        <dbReference type="ChEBI" id="CHEBI:85275"/>
        <label>4</label>
    </ligand>
</feature>
<sequence length="316" mass="36242">MPQTSRVLLIIDDSPEDRELYRRYLLRDRDHSYTVLEAGLGRRGLELWQQHHPDAVLLDYRLPDLDGLEFLAKLQPPPQQPYLPVIMITGQGNEAIAVQAMKAGAQDYLVKEQITPEELHLAVNGAIETVHLRTQLHQRIERERVVSQITQKIHQTLDLEEILQTTVTEVRQFLQADRVFVYRFQPDFSGIVVLESVGDNCVPVIDAQVEDQYFVETRGEDYRQGRIQAVADIYTAGLTECHVNLLAQFHIRANLVVPILHADALWGLLVVNQCSAPRQWQPLEIDLLKELATQLGIALQQAELYQQALEHHHHHH</sequence>
<keyword evidence="3" id="KW-0418">Kinase</keyword>
<dbReference type="PANTHER" id="PTHR48111">
    <property type="entry name" value="REGULATOR OF RPOS"/>
    <property type="match status" value="1"/>
</dbReference>
<feature type="binding site" evidence="16">
    <location>
        <position position="213"/>
    </location>
    <ligand>
        <name>(2R,3E)-phycocyanobilin</name>
        <dbReference type="ChEBI" id="CHEBI:85275"/>
        <label>2</label>
    </ligand>
</feature>
<dbReference type="CDD" id="cd00156">
    <property type="entry name" value="REC"/>
    <property type="match status" value="1"/>
</dbReference>
<dbReference type="GO" id="GO:0032993">
    <property type="term" value="C:protein-DNA complex"/>
    <property type="evidence" value="ECO:0007669"/>
    <property type="project" value="TreeGrafter"/>
</dbReference>
<dbReference type="PANTHER" id="PTHR48111:SF1">
    <property type="entry name" value="TWO-COMPONENT RESPONSE REGULATOR ORR33"/>
    <property type="match status" value="1"/>
</dbReference>
<feature type="binding site" evidence="14">
    <location>
        <position position="254"/>
    </location>
    <ligand>
        <name>(2R,3E)-phycocyanobilin</name>
        <dbReference type="ChEBI" id="CHEBI:85275"/>
        <label>4</label>
    </ligand>
</feature>
<evidence type="ECO:0000256" key="6">
    <source>
        <dbReference type="ARBA" id="ARBA00023125"/>
    </source>
</evidence>
<feature type="binding site" evidence="16">
    <location>
        <position position="209"/>
    </location>
    <ligand>
        <name>(2R,3E)-phycocyanobilin</name>
        <dbReference type="ChEBI" id="CHEBI:85275"/>
        <label>2</label>
    </ligand>
</feature>
<dbReference type="GO" id="GO:0005829">
    <property type="term" value="C:cytosol"/>
    <property type="evidence" value="ECO:0007669"/>
    <property type="project" value="TreeGrafter"/>
</dbReference>
<protein>
    <submittedName>
        <fullName evidence="11 12">Dual sensor histidine kinase</fullName>
    </submittedName>
</protein>
<feature type="binding site" evidence="15">
    <location>
        <position position="107"/>
    </location>
    <ligand>
        <name>Mg(2+)</name>
        <dbReference type="ChEBI" id="CHEBI:18420"/>
        <label>2</label>
    </ligand>
</feature>
<evidence type="ECO:0000256" key="7">
    <source>
        <dbReference type="ARBA" id="ARBA00023163"/>
    </source>
</evidence>
<evidence type="ECO:0007829" key="16">
    <source>
        <dbReference type="PDB" id="6OB8"/>
    </source>
</evidence>
<feature type="domain" description="Response regulatory" evidence="10">
    <location>
        <begin position="7"/>
        <end position="126"/>
    </location>
</feature>
<feature type="binding site" evidence="15">
    <location>
        <position position="254"/>
    </location>
    <ligand>
        <name>(2R,3E)-phycocyanobilin</name>
        <dbReference type="ChEBI" id="CHEBI:85275"/>
        <label>3</label>
    </ligand>
</feature>
<dbReference type="AlphaFoldDB" id="A0A5S8WF70"/>
<feature type="binding site" evidence="14">
    <location>
        <position position="211"/>
    </location>
    <ligand>
        <name>(2R,3E)-phycocyanobilin</name>
        <dbReference type="ChEBI" id="CHEBI:85275"/>
        <label>4</label>
    </ligand>
</feature>
<keyword evidence="1 8" id="KW-0597">Phosphoprotein</keyword>
<feature type="binding site" evidence="16">
    <location>
        <position position="241"/>
    </location>
    <ligand>
        <name>(2R,3E)-phycocyanobilin</name>
        <dbReference type="ChEBI" id="CHEBI:85275"/>
        <label>2</label>
        <note>covalent</note>
    </ligand>
</feature>
<dbReference type="Gene3D" id="3.40.50.2300">
    <property type="match status" value="1"/>
</dbReference>
<dbReference type="SMR" id="A0A5S8WF70"/>
<feature type="binding site" evidence="14">
    <location>
        <position position="228"/>
    </location>
    <ligand>
        <name>(2R,3E)-phycocyanobilin</name>
        <dbReference type="ChEBI" id="CHEBI:85275"/>
        <label>4</label>
    </ligand>
</feature>
<feature type="binding site" evidence="15">
    <location>
        <position position="242"/>
    </location>
    <ligand>
        <name>(2R,3E)-phycocyanobilin</name>
        <dbReference type="ChEBI" id="CHEBI:85275"/>
        <label>3</label>
    </ligand>
</feature>
<feature type="binding site" evidence="16">
    <location>
        <position position="242"/>
    </location>
    <ligand>
        <name>(2R,3E)-phycocyanobilin</name>
        <dbReference type="ChEBI" id="CHEBI:85275"/>
        <label>1</label>
    </ligand>
</feature>
<dbReference type="GO" id="GO:0016301">
    <property type="term" value="F:kinase activity"/>
    <property type="evidence" value="ECO:0007669"/>
    <property type="project" value="UniProtKB-KW"/>
</dbReference>
<evidence type="ECO:0000256" key="1">
    <source>
        <dbReference type="ARBA" id="ARBA00022553"/>
    </source>
</evidence>
<dbReference type="InterPro" id="IPR001789">
    <property type="entry name" value="Sig_transdc_resp-reg_receiver"/>
</dbReference>
<feature type="binding site" evidence="14">
    <location>
        <position position="242"/>
    </location>
    <ligand>
        <name>(2R,3E)-phycocyanobilin</name>
        <dbReference type="ChEBI" id="CHEBI:85275"/>
        <label>5</label>
    </ligand>
</feature>
<dbReference type="SMART" id="SM00065">
    <property type="entry name" value="GAF"/>
    <property type="match status" value="1"/>
</dbReference>
<keyword evidence="14 15" id="KW-0002">3D-structure</keyword>
<keyword evidence="7" id="KW-0804">Transcription</keyword>
<dbReference type="Pfam" id="PF01590">
    <property type="entry name" value="GAF"/>
    <property type="match status" value="1"/>
</dbReference>
<dbReference type="GO" id="GO:0000156">
    <property type="term" value="F:phosphorelay response regulator activity"/>
    <property type="evidence" value="ECO:0007669"/>
    <property type="project" value="TreeGrafter"/>
</dbReference>
<dbReference type="InterPro" id="IPR016132">
    <property type="entry name" value="Phyto_chromo_attachment"/>
</dbReference>
<organism evidence="13">
    <name type="scientific">[Leptolyngbya] sp. JSC-1</name>
    <dbReference type="NCBI Taxonomy" id="1487953"/>
    <lineage>
        <taxon>Bacteria</taxon>
        <taxon>Bacillati</taxon>
        <taxon>Cyanobacteriota</taxon>
    </lineage>
</organism>
<evidence type="ECO:0000313" key="12">
    <source>
        <dbReference type="PDB" id="6OAQ"/>
    </source>
</evidence>
<feature type="binding site" evidence="16">
    <location>
        <position position="242"/>
    </location>
    <ligand>
        <name>(2R,3E)-phycocyanobilin</name>
        <dbReference type="ChEBI" id="CHEBI:85275"/>
        <label>2</label>
    </ligand>
</feature>
<feature type="disulfide bond" evidence="14 15">
    <location>
        <begin position="201"/>
        <end position="274"/>
    </location>
</feature>
<dbReference type="SMART" id="SM00448">
    <property type="entry name" value="REC"/>
    <property type="match status" value="1"/>
</dbReference>
<keyword evidence="5" id="KW-0805">Transcription regulation</keyword>
<feature type="binding site" evidence="15">
    <location>
        <position position="209"/>
    </location>
    <ligand>
        <name>(2R,3E)-phycocyanobilin</name>
        <dbReference type="ChEBI" id="CHEBI:85275"/>
        <label>3</label>
    </ligand>
</feature>
<evidence type="ECO:0000256" key="2">
    <source>
        <dbReference type="ARBA" id="ARBA00022679"/>
    </source>
</evidence>
<feature type="binding site" evidence="14">
    <location>
        <position position="228"/>
    </location>
    <ligand>
        <name>(2R,3E)-phycocyanobilin</name>
        <dbReference type="ChEBI" id="CHEBI:85275"/>
        <label>5</label>
    </ligand>
</feature>
<keyword evidence="6" id="KW-0238">DNA-binding</keyword>
<feature type="binding site" evidence="16">
    <location>
        <position position="226"/>
    </location>
    <ligand>
        <name>(2R,3E)-phycocyanobilin</name>
        <dbReference type="ChEBI" id="CHEBI:85275"/>
        <label>2</label>
    </ligand>
</feature>
<dbReference type="PROSITE" id="PS50046">
    <property type="entry name" value="PHYTOCHROME_2"/>
    <property type="match status" value="1"/>
</dbReference>
<feature type="binding site" evidence="14 15">
    <location>
        <position position="13"/>
    </location>
    <ligand>
        <name>Mg(2+)</name>
        <dbReference type="ChEBI" id="CHEBI:18420"/>
        <label>1</label>
    </ligand>
</feature>
<feature type="binding site" evidence="16">
    <location>
        <position position="228"/>
    </location>
    <ligand>
        <name>(2R,3E)-phycocyanobilin</name>
        <dbReference type="ChEBI" id="CHEBI:85275"/>
        <label>1</label>
    </ligand>
</feature>
<feature type="binding site" evidence="14 15">
    <location>
        <position position="59"/>
    </location>
    <ligand>
        <name>Mg(2+)</name>
        <dbReference type="ChEBI" id="CHEBI:18420"/>
        <label>1</label>
    </ligand>
</feature>
<feature type="binding site" evidence="16">
    <location>
        <position position="208"/>
    </location>
    <ligand>
        <name>(2R,3E)-phycocyanobilin</name>
        <dbReference type="ChEBI" id="CHEBI:85275"/>
        <label>1</label>
    </ligand>
</feature>
<evidence type="ECO:0000313" key="11">
    <source>
        <dbReference type="PDB" id="6OAP"/>
    </source>
</evidence>
<feature type="binding site" evidence="14 15">
    <location>
        <position position="61"/>
    </location>
    <ligand>
        <name>Mg(2+)</name>
        <dbReference type="ChEBI" id="CHEBI:18420"/>
        <label>1</label>
    </ligand>
</feature>
<dbReference type="Gene3D" id="3.30.450.40">
    <property type="match status" value="1"/>
</dbReference>
<evidence type="ECO:0000313" key="13">
    <source>
        <dbReference type="PDB" id="6OB8"/>
    </source>
</evidence>
<evidence type="ECO:0000256" key="3">
    <source>
        <dbReference type="ARBA" id="ARBA00022777"/>
    </source>
</evidence>
<evidence type="ECO:0000259" key="10">
    <source>
        <dbReference type="PROSITE" id="PS50110"/>
    </source>
</evidence>
<name>A0A5S8WF70_9CYAN</name>
<dbReference type="PDB" id="6OAQ">
    <property type="method" value="X-ray"/>
    <property type="resolution" value="2.54 A"/>
    <property type="chains" value="A/B=1-316"/>
</dbReference>
<dbReference type="InterPro" id="IPR039420">
    <property type="entry name" value="WalR-like"/>
</dbReference>
<dbReference type="SUPFAM" id="SSF55781">
    <property type="entry name" value="GAF domain-like"/>
    <property type="match status" value="1"/>
</dbReference>
<evidence type="ECO:0000256" key="5">
    <source>
        <dbReference type="ARBA" id="ARBA00023015"/>
    </source>
</evidence>
<feature type="binding site" evidence="14">
    <location>
        <position position="241"/>
    </location>
    <ligand>
        <name>(2R,3E)-phycocyanobilin</name>
        <dbReference type="ChEBI" id="CHEBI:85275"/>
        <label>4</label>
        <note>covalent</note>
    </ligand>
</feature>
<evidence type="ECO:0000256" key="8">
    <source>
        <dbReference type="PROSITE-ProRule" id="PRU00169"/>
    </source>
</evidence>
<proteinExistence type="evidence at protein level"/>
<feature type="binding site" evidence="14">
    <location>
        <position position="226"/>
    </location>
    <ligand>
        <name>(2R,3E)-phycocyanobilin</name>
        <dbReference type="ChEBI" id="CHEBI:85275"/>
        <label>4</label>
    </ligand>
</feature>
<feature type="binding site" evidence="16">
    <location>
        <position position="212"/>
    </location>
    <ligand>
        <name>(2R,3E)-phycocyanobilin</name>
        <dbReference type="ChEBI" id="CHEBI:85275"/>
        <label>1</label>
    </ligand>
</feature>
<feature type="binding site" evidence="15">
    <location>
        <position position="226"/>
    </location>
    <ligand>
        <name>(2R,3E)-phycocyanobilin</name>
        <dbReference type="ChEBI" id="CHEBI:85275"/>
        <label>3</label>
    </ligand>
</feature>
<feature type="binding site" evidence="14">
    <location>
        <position position="242"/>
    </location>
    <ligand>
        <name>(2R,3E)-phycocyanobilin</name>
        <dbReference type="ChEBI" id="CHEBI:85275"/>
        <label>4</label>
    </ligand>
</feature>
<feature type="binding site" evidence="16">
    <location>
        <position position="214"/>
    </location>
    <ligand>
        <name>(2R,3E)-phycocyanobilin</name>
        <dbReference type="ChEBI" id="CHEBI:85275"/>
        <label>1</label>
    </ligand>
</feature>
<dbReference type="GO" id="GO:0000976">
    <property type="term" value="F:transcription cis-regulatory region binding"/>
    <property type="evidence" value="ECO:0007669"/>
    <property type="project" value="TreeGrafter"/>
</dbReference>
<feature type="binding site" evidence="14">
    <location>
        <position position="254"/>
    </location>
    <ligand>
        <name>(2R,3E)-phycocyanobilin</name>
        <dbReference type="ChEBI" id="CHEBI:85275"/>
        <label>5</label>
    </ligand>
</feature>
<evidence type="ECO:0007829" key="15">
    <source>
        <dbReference type="PDB" id="6OAQ"/>
    </source>
</evidence>
<feature type="binding site" evidence="16">
    <location>
        <position position="241"/>
    </location>
    <ligand>
        <name>(2R,3E)-phycocyanobilin</name>
        <dbReference type="ChEBI" id="CHEBI:85275"/>
        <label>1</label>
        <note>covalent</note>
    </ligand>
</feature>
<feature type="modified residue" description="4-aspartylphosphate" evidence="8">
    <location>
        <position position="59"/>
    </location>
</feature>
<feature type="binding site" evidence="14 15">
    <location>
        <position position="12"/>
    </location>
    <ligand>
        <name>Mg(2+)</name>
        <dbReference type="ChEBI" id="CHEBI:18420"/>
        <label>1</label>
    </ligand>
</feature>
<keyword evidence="14 15" id="KW-0479">Metal-binding</keyword>
<feature type="binding site" evidence="14">
    <location>
        <position position="211"/>
    </location>
    <ligand>
        <name>(2R,3E)-phycocyanobilin</name>
        <dbReference type="ChEBI" id="CHEBI:85275"/>
        <label>5</label>
    </ligand>
</feature>
<dbReference type="PDB" id="6OAP">
    <property type="method" value="X-ray"/>
    <property type="resolution" value="1.97 A"/>
    <property type="chains" value="A/B=1-316"/>
</dbReference>
<dbReference type="InterPro" id="IPR003018">
    <property type="entry name" value="GAF"/>
</dbReference>
<evidence type="ECO:0007829" key="14">
    <source>
        <dbReference type="PDB" id="6OAP"/>
    </source>
</evidence>
<feature type="binding site" evidence="15">
    <location>
        <position position="222"/>
    </location>
    <ligand>
        <name>(2R,3E)-phycocyanobilin</name>
        <dbReference type="ChEBI" id="CHEBI:85275"/>
        <label>3</label>
    </ligand>
</feature>
<dbReference type="PROSITE" id="PS50110">
    <property type="entry name" value="RESPONSE_REGULATORY"/>
    <property type="match status" value="1"/>
</dbReference>
<dbReference type="SUPFAM" id="SSF52172">
    <property type="entry name" value="CheY-like"/>
    <property type="match status" value="1"/>
</dbReference>
<evidence type="ECO:0000259" key="9">
    <source>
        <dbReference type="PROSITE" id="PS50046"/>
    </source>
</evidence>
<accession>A0A5S8WF70</accession>
<keyword evidence="2" id="KW-0808">Transferase</keyword>
<dbReference type="InterPro" id="IPR011006">
    <property type="entry name" value="CheY-like_superfamily"/>
</dbReference>
<feature type="binding site" evidence="16">
    <location>
        <position position="254"/>
    </location>
    <ligand>
        <name>(2R,3E)-phycocyanobilin</name>
        <dbReference type="ChEBI" id="CHEBI:85275"/>
        <label>2</label>
    </ligand>
</feature>